<dbReference type="EMBL" id="BMAV01004004">
    <property type="protein sequence ID" value="GFY44013.1"/>
    <property type="molecule type" value="Genomic_DNA"/>
</dbReference>
<dbReference type="SUPFAM" id="SSF49599">
    <property type="entry name" value="TRAF domain-like"/>
    <property type="match status" value="1"/>
</dbReference>
<evidence type="ECO:0000313" key="2">
    <source>
        <dbReference type="Proteomes" id="UP000886998"/>
    </source>
</evidence>
<gene>
    <name evidence="1" type="primary">NCL1_56997</name>
    <name evidence="1" type="ORF">TNIN_139411</name>
</gene>
<keyword evidence="2" id="KW-1185">Reference proteome</keyword>
<dbReference type="AlphaFoldDB" id="A0A8X7BUW0"/>
<name>A0A8X7BUW0_9ARAC</name>
<dbReference type="Proteomes" id="UP000886998">
    <property type="component" value="Unassembled WGS sequence"/>
</dbReference>
<protein>
    <submittedName>
        <fullName evidence="1">Uncharacterized protein</fullName>
    </submittedName>
</protein>
<evidence type="ECO:0000313" key="1">
    <source>
        <dbReference type="EMBL" id="GFY44013.1"/>
    </source>
</evidence>
<sequence length="317" mass="37676">MRTLRCWGEIRSQGLKSRKSNDYDTYFLANDIQIEELGLLFLLEAVWKTPFHTDRLLDTKWHLGIRSVEERKLLYSIHRDKRVNHSWYPVDVIFEISFLDPDGSAIVSRKQRKCFDSVLYYEFILEDAFESERARFIVNDTLTIRCRMWSADGKCFRIILPNQCFIHIRLAIERTILWYARALSEGRAGRPGVKYRLPHLSQTGHYVITVNLKITPNEDGERILITILEDNLPQRLAFDISVLDIDGKKRFRSKFTRYHLRNEEVYRNLMAIVKEEFMNCKEFILFDDMLCVRCEFEIENGPARDDPCEYKRSEVLK</sequence>
<proteinExistence type="predicted"/>
<comment type="caution">
    <text evidence="1">The sequence shown here is derived from an EMBL/GenBank/DDBJ whole genome shotgun (WGS) entry which is preliminary data.</text>
</comment>
<reference evidence="1" key="1">
    <citation type="submission" date="2020-08" db="EMBL/GenBank/DDBJ databases">
        <title>Multicomponent nature underlies the extraordinary mechanical properties of spider dragline silk.</title>
        <authorList>
            <person name="Kono N."/>
            <person name="Nakamura H."/>
            <person name="Mori M."/>
            <person name="Yoshida Y."/>
            <person name="Ohtoshi R."/>
            <person name="Malay A.D."/>
            <person name="Moran D.A.P."/>
            <person name="Tomita M."/>
            <person name="Numata K."/>
            <person name="Arakawa K."/>
        </authorList>
    </citation>
    <scope>NUCLEOTIDE SEQUENCE</scope>
</reference>
<accession>A0A8X7BUW0</accession>
<organism evidence="1 2">
    <name type="scientific">Trichonephila inaurata madagascariensis</name>
    <dbReference type="NCBI Taxonomy" id="2747483"/>
    <lineage>
        <taxon>Eukaryota</taxon>
        <taxon>Metazoa</taxon>
        <taxon>Ecdysozoa</taxon>
        <taxon>Arthropoda</taxon>
        <taxon>Chelicerata</taxon>
        <taxon>Arachnida</taxon>
        <taxon>Araneae</taxon>
        <taxon>Araneomorphae</taxon>
        <taxon>Entelegynae</taxon>
        <taxon>Araneoidea</taxon>
        <taxon>Nephilidae</taxon>
        <taxon>Trichonephila</taxon>
        <taxon>Trichonephila inaurata</taxon>
    </lineage>
</organism>